<reference evidence="1 2" key="1">
    <citation type="submission" date="2015-01" db="EMBL/GenBank/DDBJ databases">
        <title>The Genome Sequence of Capronia semiimmersa CBS27337.</title>
        <authorList>
            <consortium name="The Broad Institute Genomics Platform"/>
            <person name="Cuomo C."/>
            <person name="de Hoog S."/>
            <person name="Gorbushina A."/>
            <person name="Stielow B."/>
            <person name="Teixiera M."/>
            <person name="Abouelleil A."/>
            <person name="Chapman S.B."/>
            <person name="Priest M."/>
            <person name="Young S.K."/>
            <person name="Wortman J."/>
            <person name="Nusbaum C."/>
            <person name="Birren B."/>
        </authorList>
    </citation>
    <scope>NUCLEOTIDE SEQUENCE [LARGE SCALE GENOMIC DNA]</scope>
    <source>
        <strain evidence="1 2">CBS 27337</strain>
    </source>
</reference>
<dbReference type="Proteomes" id="UP000054266">
    <property type="component" value="Unassembled WGS sequence"/>
</dbReference>
<organism evidence="1 2">
    <name type="scientific">Phialophora macrospora</name>
    <dbReference type="NCBI Taxonomy" id="1851006"/>
    <lineage>
        <taxon>Eukaryota</taxon>
        <taxon>Fungi</taxon>
        <taxon>Dikarya</taxon>
        <taxon>Ascomycota</taxon>
        <taxon>Pezizomycotina</taxon>
        <taxon>Eurotiomycetes</taxon>
        <taxon>Chaetothyriomycetidae</taxon>
        <taxon>Chaetothyriales</taxon>
        <taxon>Herpotrichiellaceae</taxon>
        <taxon>Phialophora</taxon>
    </lineage>
</organism>
<evidence type="ECO:0000313" key="1">
    <source>
        <dbReference type="EMBL" id="KIW69490.1"/>
    </source>
</evidence>
<gene>
    <name evidence="1" type="ORF">PV04_05363</name>
</gene>
<name>A0A0D2FSI4_9EURO</name>
<accession>A0A0D2FSI4</accession>
<dbReference type="EMBL" id="KN846958">
    <property type="protein sequence ID" value="KIW69490.1"/>
    <property type="molecule type" value="Genomic_DNA"/>
</dbReference>
<keyword evidence="2" id="KW-1185">Reference proteome</keyword>
<evidence type="ECO:0000313" key="2">
    <source>
        <dbReference type="Proteomes" id="UP000054266"/>
    </source>
</evidence>
<sequence>MAVSPAAPQEELLAVQLGALRMFLPGSIPSRLMSPRSTQTEASDLALTLSPSLSREVILAGPDPTLSVILLVFIPSRPTTPVRAQPEVTAIVMTPSPAILPEAPPADPDPALRLVHLERTPTPLERTATILTTQTAPSAGPTVSHDTEIHQSSFMERLLVLQSTTLFQLVSLMTLLAAVAMDAMEQVVMIDHIEPRPIVPTPFLIDFLA</sequence>
<dbReference type="HOGENOM" id="CLU_1315250_0_0_1"/>
<proteinExistence type="predicted"/>
<protein>
    <submittedName>
        <fullName evidence="1">Uncharacterized protein</fullName>
    </submittedName>
</protein>
<dbReference type="AlphaFoldDB" id="A0A0D2FSI4"/>